<keyword evidence="3" id="KW-0862">Zinc</keyword>
<proteinExistence type="predicted"/>
<feature type="compositionally biased region" description="Polar residues" evidence="5">
    <location>
        <begin position="1"/>
        <end position="11"/>
    </location>
</feature>
<gene>
    <name evidence="7" type="ORF">STAS_33921</name>
</gene>
<dbReference type="SUPFAM" id="SSF57850">
    <property type="entry name" value="RING/U-box"/>
    <property type="match status" value="1"/>
</dbReference>
<keyword evidence="1" id="KW-0479">Metal-binding</keyword>
<keyword evidence="2 4" id="KW-0863">Zinc-finger</keyword>
<feature type="region of interest" description="Disordered" evidence="5">
    <location>
        <begin position="1"/>
        <end position="77"/>
    </location>
</feature>
<evidence type="ECO:0000256" key="2">
    <source>
        <dbReference type="ARBA" id="ARBA00022771"/>
    </source>
</evidence>
<feature type="region of interest" description="Disordered" evidence="5">
    <location>
        <begin position="332"/>
        <end position="377"/>
    </location>
</feature>
<feature type="compositionally biased region" description="Basic residues" evidence="5">
    <location>
        <begin position="25"/>
        <end position="35"/>
    </location>
</feature>
<dbReference type="EMBL" id="BKCP01012625">
    <property type="protein sequence ID" value="GER56206.1"/>
    <property type="molecule type" value="Genomic_DNA"/>
</dbReference>
<dbReference type="Pfam" id="PF13639">
    <property type="entry name" value="zf-RING_2"/>
    <property type="match status" value="1"/>
</dbReference>
<dbReference type="AlphaFoldDB" id="A0A5A7RG86"/>
<evidence type="ECO:0000259" key="6">
    <source>
        <dbReference type="PROSITE" id="PS50089"/>
    </source>
</evidence>
<dbReference type="Gene3D" id="3.30.40.10">
    <property type="entry name" value="Zinc/RING finger domain, C3HC4 (zinc finger)"/>
    <property type="match status" value="1"/>
</dbReference>
<dbReference type="OrthoDB" id="8062037at2759"/>
<protein>
    <submittedName>
        <fullName evidence="7">RING/U-box superfamily protein</fullName>
    </submittedName>
</protein>
<dbReference type="PANTHER" id="PTHR47531:SF2">
    <property type="entry name" value="RING_U-BOX SUPERFAMILY PROTEIN"/>
    <property type="match status" value="1"/>
</dbReference>
<dbReference type="PANTHER" id="PTHR47531">
    <property type="entry name" value="RING/U-BOX SUPERFAMILY PROTEIN"/>
    <property type="match status" value="1"/>
</dbReference>
<reference evidence="8" key="1">
    <citation type="journal article" date="2019" name="Curr. Biol.">
        <title>Genome Sequence of Striga asiatica Provides Insight into the Evolution of Plant Parasitism.</title>
        <authorList>
            <person name="Yoshida S."/>
            <person name="Kim S."/>
            <person name="Wafula E.K."/>
            <person name="Tanskanen J."/>
            <person name="Kim Y.M."/>
            <person name="Honaas L."/>
            <person name="Yang Z."/>
            <person name="Spallek T."/>
            <person name="Conn C.E."/>
            <person name="Ichihashi Y."/>
            <person name="Cheong K."/>
            <person name="Cui S."/>
            <person name="Der J.P."/>
            <person name="Gundlach H."/>
            <person name="Jiao Y."/>
            <person name="Hori C."/>
            <person name="Ishida J.K."/>
            <person name="Kasahara H."/>
            <person name="Kiba T."/>
            <person name="Kim M.S."/>
            <person name="Koo N."/>
            <person name="Laohavisit A."/>
            <person name="Lee Y.H."/>
            <person name="Lumba S."/>
            <person name="McCourt P."/>
            <person name="Mortimer J.C."/>
            <person name="Mutuku J.M."/>
            <person name="Nomura T."/>
            <person name="Sasaki-Sekimoto Y."/>
            <person name="Seto Y."/>
            <person name="Wang Y."/>
            <person name="Wakatake T."/>
            <person name="Sakakibara H."/>
            <person name="Demura T."/>
            <person name="Yamaguchi S."/>
            <person name="Yoneyama K."/>
            <person name="Manabe R.I."/>
            <person name="Nelson D.C."/>
            <person name="Schulman A.H."/>
            <person name="Timko M.P."/>
            <person name="dePamphilis C.W."/>
            <person name="Choi D."/>
            <person name="Shirasu K."/>
        </authorList>
    </citation>
    <scope>NUCLEOTIDE SEQUENCE [LARGE SCALE GENOMIC DNA]</scope>
    <source>
        <strain evidence="8">cv. UVA1</strain>
    </source>
</reference>
<dbReference type="SMART" id="SM00184">
    <property type="entry name" value="RING"/>
    <property type="match status" value="1"/>
</dbReference>
<dbReference type="InterPro" id="IPR011016">
    <property type="entry name" value="Znf_RING-CH"/>
</dbReference>
<dbReference type="GO" id="GO:0008270">
    <property type="term" value="F:zinc ion binding"/>
    <property type="evidence" value="ECO:0007669"/>
    <property type="project" value="UniProtKB-KW"/>
</dbReference>
<comment type="caution">
    <text evidence="7">The sequence shown here is derived from an EMBL/GenBank/DDBJ whole genome shotgun (WGS) entry which is preliminary data.</text>
</comment>
<name>A0A5A7RG86_STRAF</name>
<evidence type="ECO:0000313" key="7">
    <source>
        <dbReference type="EMBL" id="GER56206.1"/>
    </source>
</evidence>
<organism evidence="7 8">
    <name type="scientific">Striga asiatica</name>
    <name type="common">Asiatic witchweed</name>
    <name type="synonym">Buchnera asiatica</name>
    <dbReference type="NCBI Taxonomy" id="4170"/>
    <lineage>
        <taxon>Eukaryota</taxon>
        <taxon>Viridiplantae</taxon>
        <taxon>Streptophyta</taxon>
        <taxon>Embryophyta</taxon>
        <taxon>Tracheophyta</taxon>
        <taxon>Spermatophyta</taxon>
        <taxon>Magnoliopsida</taxon>
        <taxon>eudicotyledons</taxon>
        <taxon>Gunneridae</taxon>
        <taxon>Pentapetalae</taxon>
        <taxon>asterids</taxon>
        <taxon>lamiids</taxon>
        <taxon>Lamiales</taxon>
        <taxon>Orobanchaceae</taxon>
        <taxon>Buchnereae</taxon>
        <taxon>Striga</taxon>
    </lineage>
</organism>
<keyword evidence="8" id="KW-1185">Reference proteome</keyword>
<sequence>MGLSSSKHNAPSTSASASSSGASVRRSRSSRRRVLKSACLRSRRSDNDEPQVSDSASEDYGKTSICPRENKPRPCPASTECYRTDKFQENNEMNCVNSGISLNEWGESSFTNSVSEEGNTSTDFSSGSLNPPSRFLSRFSFHPGNISFRLSRANSINSARSYPTSSAGFTISNEQEEDLAGPSCSMADRSNRSRGCEFIPACFANRYPGTPDENCVSNSSPVLTESFHDNFNNRQLNSGGDVYRSGNDMRENCDLIFSPINHINSDGSGTRHAERRISVREPVDRNVRFSRTLSVGRLRDRVLRRNPTVDVDLYEFQQDREVILTRRPTERESLDHVEVESTSDGNNNVGQQALSDNVSSSFSNPFYDGQNNVYGTPRTRETRYRDLLEHRSNFLERRRRIRSQVRALQRLGSRFENLSSHERSCILSGQYRGGHCTCRMATRDGSSNDDANARASISRIVMLAEALFEVLDEIHQQSVVISSRPSVSCIGSVPAPNEVVDSLPLKIFSKLKRKPCDETDQCYICLVEYEDGDSVRVLPCQHEFHRACVDKWLKEIHRVCPLCRGDICRPDLLTAAS</sequence>
<dbReference type="SMART" id="SM00744">
    <property type="entry name" value="RINGv"/>
    <property type="match status" value="1"/>
</dbReference>
<evidence type="ECO:0000256" key="3">
    <source>
        <dbReference type="ARBA" id="ARBA00022833"/>
    </source>
</evidence>
<feature type="compositionally biased region" description="Polar residues" evidence="5">
    <location>
        <begin position="340"/>
        <end position="374"/>
    </location>
</feature>
<evidence type="ECO:0000256" key="4">
    <source>
        <dbReference type="PROSITE-ProRule" id="PRU00175"/>
    </source>
</evidence>
<feature type="compositionally biased region" description="Low complexity" evidence="5">
    <location>
        <begin position="12"/>
        <end position="24"/>
    </location>
</feature>
<dbReference type="InterPro" id="IPR013083">
    <property type="entry name" value="Znf_RING/FYVE/PHD"/>
</dbReference>
<evidence type="ECO:0000313" key="8">
    <source>
        <dbReference type="Proteomes" id="UP000325081"/>
    </source>
</evidence>
<dbReference type="PROSITE" id="PS50089">
    <property type="entry name" value="ZF_RING_2"/>
    <property type="match status" value="1"/>
</dbReference>
<dbReference type="FunFam" id="3.30.40.10:FF:000388">
    <property type="entry name" value="Putative RING zinc finger domain superfamily protein"/>
    <property type="match status" value="1"/>
</dbReference>
<evidence type="ECO:0000256" key="1">
    <source>
        <dbReference type="ARBA" id="ARBA00022723"/>
    </source>
</evidence>
<evidence type="ECO:0000256" key="5">
    <source>
        <dbReference type="SAM" id="MobiDB-lite"/>
    </source>
</evidence>
<dbReference type="InterPro" id="IPR001841">
    <property type="entry name" value="Znf_RING"/>
</dbReference>
<dbReference type="Proteomes" id="UP000325081">
    <property type="component" value="Unassembled WGS sequence"/>
</dbReference>
<feature type="domain" description="RING-type" evidence="6">
    <location>
        <begin position="522"/>
        <end position="564"/>
    </location>
</feature>
<accession>A0A5A7RG86</accession>